<dbReference type="OrthoDB" id="2015116at2759"/>
<dbReference type="Pfam" id="PF23283">
    <property type="entry name" value="D8C_UMOD"/>
    <property type="match status" value="2"/>
</dbReference>
<accession>A0A1S3K3T7</accession>
<dbReference type="RefSeq" id="XP_013417298.1">
    <property type="nucleotide sequence ID" value="XM_013561844.1"/>
</dbReference>
<dbReference type="InterPro" id="IPR057774">
    <property type="entry name" value="D8C_UMOD/GP2/OIT3-like"/>
</dbReference>
<name>A0A1S3K3T7_LINAN</name>
<dbReference type="KEGG" id="lak:106178594"/>
<gene>
    <name evidence="6" type="primary">LOC106178594</name>
</gene>
<dbReference type="AlphaFoldDB" id="A0A1S3K3T7"/>
<evidence type="ECO:0000313" key="6">
    <source>
        <dbReference type="RefSeq" id="XP_013417298.1"/>
    </source>
</evidence>
<evidence type="ECO:0000256" key="2">
    <source>
        <dbReference type="ARBA" id="ARBA00023157"/>
    </source>
</evidence>
<keyword evidence="1 3" id="KW-0732">Signal</keyword>
<evidence type="ECO:0000256" key="3">
    <source>
        <dbReference type="SAM" id="SignalP"/>
    </source>
</evidence>
<protein>
    <submittedName>
        <fullName evidence="6">Oncoprotein-induced transcript 3 protein-like</fullName>
    </submittedName>
</protein>
<keyword evidence="5" id="KW-1185">Reference proteome</keyword>
<keyword evidence="2" id="KW-1015">Disulfide bond</keyword>
<evidence type="ECO:0000256" key="1">
    <source>
        <dbReference type="ARBA" id="ARBA00022729"/>
    </source>
</evidence>
<feature type="signal peptide" evidence="3">
    <location>
        <begin position="1"/>
        <end position="21"/>
    </location>
</feature>
<proteinExistence type="predicted"/>
<feature type="domain" description="UMOD/GP2/OIT3-like D8C" evidence="4">
    <location>
        <begin position="192"/>
        <end position="246"/>
    </location>
</feature>
<feature type="chain" id="PRO_5010204479" evidence="3">
    <location>
        <begin position="22"/>
        <end position="313"/>
    </location>
</feature>
<dbReference type="STRING" id="7574.A0A1S3K3T7"/>
<sequence length="313" mass="35148">MIDARYQVLFLLGVLWAPVRANDDPCHSYQPITDEWRNINYGQKYFCDITHRWHGWYRFMGRAGNKMPDSAPSQRHCGTSYPIWLSGGHPKVSNGIVSRRLCTYYSSYTCTTSSQHGAFQVYEYAKVKKCPGGYYVYQLPNLQFTCNRAFCAVKDTSDPCLDSNCTYGCVNQNGQAQCTCPANVLNSNRNQSCGGHPTVKDGIVKRNICTRSSSSRCSCYFNSHTTFDYAMVRKCPGGYYVYKFPQFQWQYCHVNICGVTDTSDPCLNSTCTHGCTGDKGSPVCTCPRNLVLAEDKNTCSNISVLGFPYALCL</sequence>
<evidence type="ECO:0000313" key="5">
    <source>
        <dbReference type="Proteomes" id="UP000085678"/>
    </source>
</evidence>
<evidence type="ECO:0000259" key="4">
    <source>
        <dbReference type="Pfam" id="PF23283"/>
    </source>
</evidence>
<dbReference type="InParanoid" id="A0A1S3K3T7"/>
<feature type="domain" description="UMOD/GP2/OIT3-like D8C" evidence="4">
    <location>
        <begin position="63"/>
        <end position="152"/>
    </location>
</feature>
<organism evidence="5 6">
    <name type="scientific">Lingula anatina</name>
    <name type="common">Brachiopod</name>
    <name type="synonym">Lingula unguis</name>
    <dbReference type="NCBI Taxonomy" id="7574"/>
    <lineage>
        <taxon>Eukaryota</taxon>
        <taxon>Metazoa</taxon>
        <taxon>Spiralia</taxon>
        <taxon>Lophotrochozoa</taxon>
        <taxon>Brachiopoda</taxon>
        <taxon>Linguliformea</taxon>
        <taxon>Lingulata</taxon>
        <taxon>Lingulida</taxon>
        <taxon>Linguloidea</taxon>
        <taxon>Lingulidae</taxon>
        <taxon>Lingula</taxon>
    </lineage>
</organism>
<reference evidence="6" key="1">
    <citation type="submission" date="2025-08" db="UniProtKB">
        <authorList>
            <consortium name="RefSeq"/>
        </authorList>
    </citation>
    <scope>IDENTIFICATION</scope>
    <source>
        <tissue evidence="6">Gonads</tissue>
    </source>
</reference>
<dbReference type="Gene3D" id="2.10.25.10">
    <property type="entry name" value="Laminin"/>
    <property type="match status" value="1"/>
</dbReference>
<dbReference type="GeneID" id="106178594"/>
<dbReference type="Proteomes" id="UP000085678">
    <property type="component" value="Unplaced"/>
</dbReference>